<dbReference type="Proteomes" id="UP000774617">
    <property type="component" value="Unassembled WGS sequence"/>
</dbReference>
<dbReference type="EMBL" id="JAGTJR010000015">
    <property type="protein sequence ID" value="KAH7048305.1"/>
    <property type="molecule type" value="Genomic_DNA"/>
</dbReference>
<feature type="compositionally biased region" description="Basic and acidic residues" evidence="7">
    <location>
        <begin position="116"/>
        <end position="136"/>
    </location>
</feature>
<dbReference type="SUPFAM" id="SSF54447">
    <property type="entry name" value="ssDNA-binding transcriptional regulator domain"/>
    <property type="match status" value="1"/>
</dbReference>
<organism evidence="9 10">
    <name type="scientific">Macrophomina phaseolina</name>
    <dbReference type="NCBI Taxonomy" id="35725"/>
    <lineage>
        <taxon>Eukaryota</taxon>
        <taxon>Fungi</taxon>
        <taxon>Dikarya</taxon>
        <taxon>Ascomycota</taxon>
        <taxon>Pezizomycotina</taxon>
        <taxon>Dothideomycetes</taxon>
        <taxon>Dothideomycetes incertae sedis</taxon>
        <taxon>Botryosphaeriales</taxon>
        <taxon>Botryosphaeriaceae</taxon>
        <taxon>Macrophomina</taxon>
    </lineage>
</organism>
<keyword evidence="4" id="KW-0238">DNA-binding</keyword>
<dbReference type="PANTHER" id="PTHR13215">
    <property type="entry name" value="RNA POLYMERASE II TRANSCRIPTIONAL COACTIVATOR"/>
    <property type="match status" value="1"/>
</dbReference>
<evidence type="ECO:0000313" key="10">
    <source>
        <dbReference type="Proteomes" id="UP000774617"/>
    </source>
</evidence>
<dbReference type="Gene3D" id="2.30.31.10">
    <property type="entry name" value="Transcriptional Coactivator Pc4, Chain A"/>
    <property type="match status" value="1"/>
</dbReference>
<gene>
    <name evidence="9" type="ORF">B0J12DRAFT_110383</name>
</gene>
<evidence type="ECO:0000259" key="8">
    <source>
        <dbReference type="Pfam" id="PF02229"/>
    </source>
</evidence>
<name>A0ABQ8G8J3_9PEZI</name>
<sequence>MPKETAAIRGRKRANDDYEDDGFVVGDDIAPKSKKTKKSQSAGKRVDDEGNDFWELSAKRRVTVSEFRGKSMVSIREYYEKDGKDLPGKKGISLTLDQYNALVELLPEIEAALAKKGESVKRPDFEGARGGPVKDDQDSEDDDTGKKNFEATSDEDGD</sequence>
<keyword evidence="10" id="KW-1185">Reference proteome</keyword>
<dbReference type="InterPro" id="IPR009044">
    <property type="entry name" value="ssDNA-bd_transcriptional_reg"/>
</dbReference>
<feature type="domain" description="Transcriptional coactivator p15 (PC4) C-terminal" evidence="8">
    <location>
        <begin position="54"/>
        <end position="104"/>
    </location>
</feature>
<dbReference type="InterPro" id="IPR003173">
    <property type="entry name" value="PC4_C"/>
</dbReference>
<proteinExistence type="inferred from homology"/>
<protein>
    <submittedName>
        <fullName evidence="9">RNA polymerase II transcriptional coactivator</fullName>
    </submittedName>
</protein>
<dbReference type="Pfam" id="PF02229">
    <property type="entry name" value="PC4"/>
    <property type="match status" value="1"/>
</dbReference>
<reference evidence="9 10" key="1">
    <citation type="journal article" date="2021" name="Nat. Commun.">
        <title>Genetic determinants of endophytism in the Arabidopsis root mycobiome.</title>
        <authorList>
            <person name="Mesny F."/>
            <person name="Miyauchi S."/>
            <person name="Thiergart T."/>
            <person name="Pickel B."/>
            <person name="Atanasova L."/>
            <person name="Karlsson M."/>
            <person name="Huettel B."/>
            <person name="Barry K.W."/>
            <person name="Haridas S."/>
            <person name="Chen C."/>
            <person name="Bauer D."/>
            <person name="Andreopoulos W."/>
            <person name="Pangilinan J."/>
            <person name="LaButti K."/>
            <person name="Riley R."/>
            <person name="Lipzen A."/>
            <person name="Clum A."/>
            <person name="Drula E."/>
            <person name="Henrissat B."/>
            <person name="Kohler A."/>
            <person name="Grigoriev I.V."/>
            <person name="Martin F.M."/>
            <person name="Hacquard S."/>
        </authorList>
    </citation>
    <scope>NUCLEOTIDE SEQUENCE [LARGE SCALE GENOMIC DNA]</scope>
    <source>
        <strain evidence="9 10">MPI-SDFR-AT-0080</strain>
    </source>
</reference>
<feature type="region of interest" description="Disordered" evidence="7">
    <location>
        <begin position="116"/>
        <end position="158"/>
    </location>
</feature>
<evidence type="ECO:0000256" key="2">
    <source>
        <dbReference type="ARBA" id="ARBA00009001"/>
    </source>
</evidence>
<comment type="caution">
    <text evidence="9">The sequence shown here is derived from an EMBL/GenBank/DDBJ whole genome shotgun (WGS) entry which is preliminary data.</text>
</comment>
<comment type="subcellular location">
    <subcellularLocation>
        <location evidence="1">Nucleus</location>
    </subcellularLocation>
</comment>
<keyword evidence="6" id="KW-0539">Nucleus</keyword>
<evidence type="ECO:0000256" key="3">
    <source>
        <dbReference type="ARBA" id="ARBA00023015"/>
    </source>
</evidence>
<feature type="region of interest" description="Disordered" evidence="7">
    <location>
        <begin position="1"/>
        <end position="50"/>
    </location>
</feature>
<keyword evidence="3" id="KW-0805">Transcription regulation</keyword>
<evidence type="ECO:0000256" key="7">
    <source>
        <dbReference type="SAM" id="MobiDB-lite"/>
    </source>
</evidence>
<evidence type="ECO:0000256" key="5">
    <source>
        <dbReference type="ARBA" id="ARBA00023163"/>
    </source>
</evidence>
<evidence type="ECO:0000313" key="9">
    <source>
        <dbReference type="EMBL" id="KAH7048305.1"/>
    </source>
</evidence>
<evidence type="ECO:0000256" key="6">
    <source>
        <dbReference type="ARBA" id="ARBA00023242"/>
    </source>
</evidence>
<comment type="similarity">
    <text evidence="2">Belongs to the transcriptional coactivator PC4 family.</text>
</comment>
<dbReference type="InterPro" id="IPR045125">
    <property type="entry name" value="Sub1/Tcp4-like"/>
</dbReference>
<keyword evidence="5" id="KW-0804">Transcription</keyword>
<evidence type="ECO:0000256" key="4">
    <source>
        <dbReference type="ARBA" id="ARBA00023125"/>
    </source>
</evidence>
<accession>A0ABQ8G8J3</accession>
<evidence type="ECO:0000256" key="1">
    <source>
        <dbReference type="ARBA" id="ARBA00004123"/>
    </source>
</evidence>